<comment type="catalytic activity">
    <reaction evidence="1">
        <text>DNA(n) + a 2'-deoxyribonucleoside 5'-triphosphate = DNA(n+1) + diphosphate</text>
        <dbReference type="Rhea" id="RHEA:22508"/>
        <dbReference type="Rhea" id="RHEA-COMP:17339"/>
        <dbReference type="Rhea" id="RHEA-COMP:17340"/>
        <dbReference type="ChEBI" id="CHEBI:33019"/>
        <dbReference type="ChEBI" id="CHEBI:61560"/>
        <dbReference type="ChEBI" id="CHEBI:173112"/>
        <dbReference type="EC" id="2.7.7.49"/>
    </reaction>
</comment>
<keyword evidence="1" id="KW-0158">Chromosome</keyword>
<proteinExistence type="inferred from homology"/>
<keyword evidence="3" id="KW-1185">Reference proteome</keyword>
<dbReference type="GO" id="GO:0070034">
    <property type="term" value="F:telomerase RNA binding"/>
    <property type="evidence" value="ECO:0007669"/>
    <property type="project" value="TreeGrafter"/>
</dbReference>
<dbReference type="PANTHER" id="PTHR12066:SF0">
    <property type="entry name" value="TELOMERASE REVERSE TRANSCRIPTASE"/>
    <property type="match status" value="1"/>
</dbReference>
<comment type="subcellular location">
    <subcellularLocation>
        <location evidence="1">Nucleus</location>
    </subcellularLocation>
    <subcellularLocation>
        <location evidence="1">Chromosome</location>
        <location evidence="1">Telomere</location>
    </subcellularLocation>
</comment>
<keyword evidence="1" id="KW-0539">Nucleus</keyword>
<dbReference type="GO" id="GO:0007004">
    <property type="term" value="P:telomere maintenance via telomerase"/>
    <property type="evidence" value="ECO:0007669"/>
    <property type="project" value="TreeGrafter"/>
</dbReference>
<keyword evidence="1" id="KW-0808">Transferase</keyword>
<evidence type="ECO:0000313" key="3">
    <source>
        <dbReference type="Proteomes" id="UP000789759"/>
    </source>
</evidence>
<keyword evidence="1" id="KW-0460">Magnesium</keyword>
<dbReference type="PANTHER" id="PTHR12066">
    <property type="entry name" value="TELOMERASE REVERSE TRANSCRIPTASE"/>
    <property type="match status" value="1"/>
</dbReference>
<dbReference type="OrthoDB" id="289721at2759"/>
<keyword evidence="1" id="KW-0479">Metal-binding</keyword>
<accession>A0A9N9JS19</accession>
<comment type="similarity">
    <text evidence="1">Belongs to the reverse transcriptase family. Telomerase subfamily.</text>
</comment>
<dbReference type="GO" id="GO:0000333">
    <property type="term" value="C:telomerase catalytic core complex"/>
    <property type="evidence" value="ECO:0007669"/>
    <property type="project" value="TreeGrafter"/>
</dbReference>
<protein>
    <recommendedName>
        <fullName evidence="1">Telomerase reverse transcriptase</fullName>
        <ecNumber evidence="1">2.7.7.49</ecNumber>
    </recommendedName>
    <alternativeName>
        <fullName evidence="1">Telomerase catalytic subunit</fullName>
    </alternativeName>
</protein>
<name>A0A9N9JS19_9GLOM</name>
<evidence type="ECO:0000256" key="1">
    <source>
        <dbReference type="RuleBase" id="RU365061"/>
    </source>
</evidence>
<dbReference type="GO" id="GO:0000781">
    <property type="term" value="C:chromosome, telomeric region"/>
    <property type="evidence" value="ECO:0007669"/>
    <property type="project" value="UniProtKB-SubCell"/>
</dbReference>
<dbReference type="Proteomes" id="UP000789759">
    <property type="component" value="Unassembled WGS sequence"/>
</dbReference>
<evidence type="ECO:0000313" key="2">
    <source>
        <dbReference type="EMBL" id="CAG8793301.1"/>
    </source>
</evidence>
<sequence>KEAIYETKVNTQILLIVNGIYDTMHVKEKPKQSVNAILQNTFQALTFEKTGMQLSGESGGKSSKLGGSVFSFDEIYERLKEFKQNLTKNKHARSRLYFAKVDVQSCFESIDQERVLEIVRDVLKESEYAIHKYDIVCQKGSTIRSFYKYYADSTDDFPKFPTFARESAQKIPNSVFIDRVKESYLDREDILDLLEKHIKYNLIKV</sequence>
<dbReference type="GO" id="GO:0046872">
    <property type="term" value="F:metal ion binding"/>
    <property type="evidence" value="ECO:0007669"/>
    <property type="project" value="UniProtKB-KW"/>
</dbReference>
<comment type="caution">
    <text evidence="2">The sequence shown here is derived from an EMBL/GenBank/DDBJ whole genome shotgun (WGS) entry which is preliminary data.</text>
</comment>
<comment type="function">
    <text evidence="1">Telomerase is a ribonucleoprotein enzyme essential for the replication of chromosome termini in most eukaryotes. It elongates telomeres. It is a reverse transcriptase that adds simple sequence repeats to chromosome ends by copying a template sequence within the RNA component of the enzyme.</text>
</comment>
<reference evidence="2" key="1">
    <citation type="submission" date="2021-06" db="EMBL/GenBank/DDBJ databases">
        <authorList>
            <person name="Kallberg Y."/>
            <person name="Tangrot J."/>
            <person name="Rosling A."/>
        </authorList>
    </citation>
    <scope>NUCLEOTIDE SEQUENCE</scope>
    <source>
        <strain evidence="2">FL966</strain>
    </source>
</reference>
<feature type="non-terminal residue" evidence="2">
    <location>
        <position position="205"/>
    </location>
</feature>
<organism evidence="2 3">
    <name type="scientific">Cetraspora pellucida</name>
    <dbReference type="NCBI Taxonomy" id="1433469"/>
    <lineage>
        <taxon>Eukaryota</taxon>
        <taxon>Fungi</taxon>
        <taxon>Fungi incertae sedis</taxon>
        <taxon>Mucoromycota</taxon>
        <taxon>Glomeromycotina</taxon>
        <taxon>Glomeromycetes</taxon>
        <taxon>Diversisporales</taxon>
        <taxon>Gigasporaceae</taxon>
        <taxon>Cetraspora</taxon>
    </lineage>
</organism>
<dbReference type="GO" id="GO:0003720">
    <property type="term" value="F:telomerase activity"/>
    <property type="evidence" value="ECO:0007669"/>
    <property type="project" value="InterPro"/>
</dbReference>
<keyword evidence="1" id="KW-0695">RNA-directed DNA polymerase</keyword>
<dbReference type="EC" id="2.7.7.49" evidence="1"/>
<gene>
    <name evidence="2" type="ORF">CPELLU_LOCUS17153</name>
</gene>
<keyword evidence="1" id="KW-0548">Nucleotidyltransferase</keyword>
<dbReference type="GO" id="GO:0042162">
    <property type="term" value="F:telomeric DNA binding"/>
    <property type="evidence" value="ECO:0007669"/>
    <property type="project" value="TreeGrafter"/>
</dbReference>
<keyword evidence="1" id="KW-0779">Telomere</keyword>
<dbReference type="AlphaFoldDB" id="A0A9N9JS19"/>
<dbReference type="EMBL" id="CAJVQA010027963">
    <property type="protein sequence ID" value="CAG8793301.1"/>
    <property type="molecule type" value="Genomic_DNA"/>
</dbReference>
<dbReference type="InterPro" id="IPR003545">
    <property type="entry name" value="Telomerase_RT"/>
</dbReference>